<evidence type="ECO:0000256" key="13">
    <source>
        <dbReference type="ARBA" id="ARBA00023175"/>
    </source>
</evidence>
<dbReference type="Gene3D" id="1.20.920.20">
    <property type="match status" value="1"/>
</dbReference>
<dbReference type="Pfam" id="PF08393">
    <property type="entry name" value="DHC_N2"/>
    <property type="match status" value="1"/>
</dbReference>
<evidence type="ECO:0000256" key="1">
    <source>
        <dbReference type="ARBA" id="ARBA00004611"/>
    </source>
</evidence>
<dbReference type="InterPro" id="IPR043157">
    <property type="entry name" value="Dynein_AAA1S"/>
</dbReference>
<keyword evidence="20" id="KW-1185">Reference proteome</keyword>
<dbReference type="InterPro" id="IPR024317">
    <property type="entry name" value="Dynein_heavy_chain_D4_dom"/>
</dbReference>
<dbReference type="Pfam" id="PF03028">
    <property type="entry name" value="Dynein_heavy"/>
    <property type="match status" value="1"/>
</dbReference>
<dbReference type="Proteomes" id="UP000001876">
    <property type="component" value="Unassembled WGS sequence"/>
</dbReference>
<evidence type="ECO:0000256" key="17">
    <source>
        <dbReference type="SAM" id="MobiDB-lite"/>
    </source>
</evidence>
<dbReference type="Gene3D" id="3.20.180.20">
    <property type="entry name" value="Dynein heavy chain, N-terminal domain 2"/>
    <property type="match status" value="1"/>
</dbReference>
<feature type="domain" description="AAA+ ATPase" evidence="18">
    <location>
        <begin position="2103"/>
        <end position="2251"/>
    </location>
</feature>
<dbReference type="Pfam" id="PF12774">
    <property type="entry name" value="AAA_6"/>
    <property type="match status" value="1"/>
</dbReference>
<dbReference type="GO" id="GO:0030286">
    <property type="term" value="C:dynein complex"/>
    <property type="evidence" value="ECO:0007669"/>
    <property type="project" value="UniProtKB-KW"/>
</dbReference>
<dbReference type="FunFam" id="3.40.50.300:FF:000063">
    <property type="entry name" value="dynein heavy chain 6, axonemal"/>
    <property type="match status" value="1"/>
</dbReference>
<dbReference type="Pfam" id="PF12781">
    <property type="entry name" value="AAA_9"/>
    <property type="match status" value="1"/>
</dbReference>
<evidence type="ECO:0000256" key="3">
    <source>
        <dbReference type="ARBA" id="ARBA00022490"/>
    </source>
</evidence>
<dbReference type="GO" id="GO:0060271">
    <property type="term" value="P:cilium assembly"/>
    <property type="evidence" value="ECO:0007669"/>
    <property type="project" value="UniProtKB-ARBA"/>
</dbReference>
<keyword evidence="14" id="KW-0206">Cytoskeleton</keyword>
<dbReference type="FunFam" id="3.40.50.300:FF:000223">
    <property type="entry name" value="Dynein heavy chain 3, axonemal"/>
    <property type="match status" value="1"/>
</dbReference>
<dbReference type="eggNOG" id="KOG3595">
    <property type="taxonomic scope" value="Eukaryota"/>
</dbReference>
<dbReference type="Gene3D" id="3.10.490.20">
    <property type="match status" value="1"/>
</dbReference>
<dbReference type="GO" id="GO:0005524">
    <property type="term" value="F:ATP binding"/>
    <property type="evidence" value="ECO:0007669"/>
    <property type="project" value="UniProtKB-KW"/>
</dbReference>
<keyword evidence="5" id="KW-0677">Repeat</keyword>
<feature type="domain" description="AAA+ ATPase" evidence="18">
    <location>
        <begin position="1751"/>
        <end position="1893"/>
    </location>
</feature>
<sequence>MNRNALQGQLYPKPKVPGGAALRPQANKGGRKTSSGRPESKIVVTTYETTAPAPATAAAGDERLRQLAARTTTPREASTRPKAPRPSGLSAMELVVPEDPSTYRKRARHSETAARRDGGEYLELAAKLRKFPNSTEFVYLRRLDKSPNDYDPYALVMKPYEDVDPADYYTMSVQGITRFVEGVDAEFTTLEQWEREYKLFYAMRDLKVFSKFRPWKGFSTWIGRVRHSKMKRAQKAIEKRLFCLDPLFQAATLAVRARCFELSETRLSKLKVGEIRTLEEFRGDQAAAREEMRRTIHEFGENTIALVDGACDGAMEDLERRLNDFYGAEAEDDAIREDRVGHETEKIDDKVNARVSSTLSGTKRSGDAEGGGQRKDESAQFAYTVAATRRTQRRRLSSYVKTMDYMICDALHEVLISSVSDVLAATRQCTEEQFETPNPPYYLRKPRGRAQIAMMRMVKMTVGAARTSNTETGKRNAEMQKMRDDAKIAAMERQHRREEERLNKFEPKYPVAPQFELKLLLAEPEGGEEVSAASECGAEGDDAAPGPTPATLQFTPSVETYANEIEAAVGDFVGTLSAVRRLADDDALMSKVKEGEEPFETGHDNLAEFIDDERHQDIVRRVKRALKFGFDTALEYARHFDQFKDMLLSNRKHSLPEMMEGYRNGEVTLDQFRRDMIKFLDQKERIEGFYVTSDVGIVRINSEELKETLLPSPVTKLADYKKMLPELAASMYTDFITQVHDATTKLTAKLSTTEEFVASMSFAESLRDGLLDKLEADADEVSRLYDLIDEFKYPVKEMDAAAFATLITDFNHLKTVLEEAETAKDENIGRFSEELDSKVEEISKELSELKREANAEMILDIDADRESVIAYMTDLTEKVNTQKVQAKNIADYQNIFGVSVSEFQDLAEVATDVELKRSLWISDIEFDKHMESWAESLFDQIDMASMDEIVQKYVKLCVKLERGLPPNQVVPKFKEKVDNYKNMLPVINALLNKSMKPRHWDKIMDIIGQFDREDNFTLQKILDMKAPDFSEEIAKVSVEATQESALEELLVKVTSKWDDICFSCVAYKETKDTFVLGSIEEITTALEDSQVTMATIMSSRFVAGIRTEVEKVEKSLNLFGETLDEWLNVQKNWMYLESIFSAPDIQRQLPTEAKQFFAVDKQYKDIMRKTRENDNALKAGTTPGYLASFQKASETLDRIQKNLEEYLETKRMAFPRFYFLSNDELLEILAQTKNVQAVQPHMSKCFDGIKSLDFGDDPKSVDIYAMFSGEGERVGLGKNLKARGNVEQWLSAVEAAMVTSLKRQGKDSYLSYPKEERTKWVLKQPAQIVIAVSQIYWCRGVVNALESSSPVENMHQWLESNRSDLKDMTVVVRGHLTSLHRKIIAALITIDVHARDITEELYNEKTESTNDFNWQMQLRYYWNDEEDVVYIRQTNSMFTYAYEYLGAQSRLVVTPMTDRCYMTLTGAMHLKLGGAPAGPAGTGKTESTKDLGKALGVQCVVFNCGDNLDFKFMGKFFAGLAQCGAWACFDEFNRIDIEVLSVVAQQLLTIQNAMKAQLTRFNFEGRDMRLQHSFAVFITMNPGYAGRTELPDNLKALFRPMAMMIPDYALVAEVMLFSEGFETSKDLSRKMVKLYKLSSEQLSQQDHYDFGMRALKSVLVMAGALKRGSPDLDEQVVLIRAMRDSNLPKFLSEDAELFEAIVGDLFPGVVVPENDAGDLEKAIITSLEEATLQNVHKFVVKVVQLYETFNVRFGVMLVGPTGGGKTTCYRMLKSALTRLREEGHENESFQKIHTYVFNPKCIKMGELYGEYNLMTNEWTDGLGSTLIRNAVADPTMEKKWVVFDGPVDAIWIENMNTVLDDNCVLCLPNGERIKLNPHTMRMLFEVQDLAVASPATVSRCGMVYVPPEELGWIPYVTTWANTQLPEAMTDETKAWMLEMFENTIDVGIKFVRKKLTEGIPTVDINLITSLTFLFKSLMQPEKGVDFADDPQLLHSKLAKIYLFSYVWSIGGNVDAECYYAFDEWTREVLLEKLPEVGNLPTKGTVYDWYVITKDKDAPKGKFAPWNDVVQPFNYSKSVPYFQLLVPNVDTTRFSFLLQTCLEVNKSLLLVGGSGVGKSVIITDYLQRSQEEKGLVNVIINFSAQTPAYDTQLLIESKLEKKRKTKFGAPPNKKVVLFVDDVNMPARETYGAQPPVELLRQFQDFRGFYDRKKLYWKDIEDTTLVSACAPPGGGRQEVTPRFFRHFNMLNVPPPSDDSMKTILGAIFNGFLQDFPRDFHDMVKPVVSSSVEVYRRMSEELLPTPAKSHYTFNLRDLSKVMQGLLLVTPENCKQKEVMIRLWVHESMRVFHDRLISIEDKNYYKKMCGELVKKNFNGGPNYAQLFEERNIIFGDFLVPGTEPEDRVYQEATDFDAMTKIMEDVLEDYNVSSTNAMNLVFFADAAEHATRIARILRQPRGNAMLVGVGGSGKQSLTRFATFMAGFKCFSIELTRGFGLGEFREDLKSLYVQAGIQGTPTVFLFTDTMIVTESFVEDINNILNSGEVPGLFAQDEKERLMSDIRPYVESLGLPATKDVLYSTFINRVRDNLHIILCMSPVGEAFRSRCRQFPSLINCCTIDWYMEWPAEALNSVSKRFLSTVDLGTPEANDAVAAMCVDIHVSVTETSDRFFQELRRKFYTTPKSYLDLINLYTSLLAEKREELGTARDRLLNGLQKLDETNAVVDSLQVELTALGPVLEEKSAATAILIEDVAKDKAAAAIVEEKVGEEEAVAKEQARKTEEIAADAQADLDEAMPALEAAVESLNALNKGDITEVKGFPKPPPLVQLTMEAVCILLGEKPDWETAKKVLSRGTFMQELFDYDKDNIKASVMKKLTVYVENPDYTPESVQRQSKAAMSLCMWTRAMHVYSRVAKLVEPKKAALQAAKDSLAETMAQLKEKQDKLKAVQDNVARLEKALQDAQDEKQSLADQAVLTENRLIRAEKLTGGLADEQVRWKDTAEDLKHQTDLLVGDVFLSAACIAYFGAFTGAYRNELVDKWVQRCKELQIPVSDDCTLRGTLASPVEVRDWNIWGLPTDNVSIDNGILVTRGKRWPLMIDPQNQANSWIKAMETKNALKVIKLTDANYLRTLESSIRIGTPVLVEDIGETLDPALEPILQKAVFTQNGRTLIRLGDTDVDYDPNFKFYLTSKMPNPHYLPEICIKVTIINFTVTIKGLEDQLLGDVVRKERPDLEEAKDRLVVSISNDKKQLKDLEDKILKLLKESEGNILDDVDLIDTLNNSKITSGMISGRLIEAEETEKNINETRETYRAAATRGSILYFVIADLALIGPMYQYSLAYFMRLFNLCIDNSEPSDELDERLTNLMAYTTQFMFEAVCRGLFEEHKLLFSFLLCTSILRAAEVEPPKEEDDEEGEGGSKASSPVKKSASDAPPAEDAAADSAAEGSSSDDEKEEDKAPARMKIEPREWSVFLRGTPLNYEAPPKPIEWATDAVWRNIAYLEKDLSHVLNGFAADLASDSDAFRAWAESDAPFEAPLPRGWDDKLTPFVKLAVVKFFREETAVSSAQQYVGVELGEAFTEAPPWTLDDVFPDTNARTPIIFILSTGADPTAMLQRFATKMGWIPGERLHICSLGQGQGPVAEALVAGGQSTGDWVCLQNCHLAKSWMLSLERLVAAMSSPQQQIHDEHRLWLTSMPADIFPTLVLQNGIKLTNEPPKGVRANMKRTFNDINDEQWESCSKPAPYKKLMYALSTFHAVIQERRKFGPLGWNIRYEFNASDIECSMLTLKMFLEEQDQIPWAALVYVTGQINYGGRVTDDLDRRCLMCNLKKYYVSALLEDSYRFTPSGTYYAPPEGDLKSVRDFVNALPLTEAPEVFGMHPNANITFQMQETKKMMDAVLSIQPRATAAEGGRSPDEVVAALAEELAASIATPMSLDEAAFGLFDRTDTGQLKSLSVVLGQEIERFNNLTTIVIASLAELQKAIKGVVVMSGELEQMYTNFLNNQVPGVWEKAAYPSLKPLGGWIADYHRRIEFVHTWLRQGNPKTYWLPGFFFPQGFMTGVLQTHARKYAQPIDSLNFTFEVLDGVETPEDVVAAPEDGVLIDGLFVDNARWNRAEKYLDESEPGIMCSDLPVVHFIPVQHHNPPPLLAPADPKEYQCPLYKTSVRAGILSTTGQSTNFVLCVGLPIKPGTDSDFWVLQGVALLCALND</sequence>
<feature type="compositionally biased region" description="Basic and acidic residues" evidence="17">
    <location>
        <begin position="364"/>
        <end position="377"/>
    </location>
</feature>
<feature type="region of interest" description="Disordered" evidence="17">
    <location>
        <begin position="1"/>
        <end position="60"/>
    </location>
</feature>
<dbReference type="InterPro" id="IPR027417">
    <property type="entry name" value="P-loop_NTPase"/>
</dbReference>
<dbReference type="GO" id="GO:0005929">
    <property type="term" value="C:cilium"/>
    <property type="evidence" value="ECO:0007669"/>
    <property type="project" value="UniProtKB-ARBA"/>
</dbReference>
<dbReference type="Gene3D" id="1.10.287.2620">
    <property type="match status" value="1"/>
</dbReference>
<dbReference type="Gene3D" id="3.40.50.300">
    <property type="entry name" value="P-loop containing nucleotide triphosphate hydrolases"/>
    <property type="match status" value="5"/>
</dbReference>
<dbReference type="Gene3D" id="1.10.8.710">
    <property type="match status" value="1"/>
</dbReference>
<dbReference type="InterPro" id="IPR043160">
    <property type="entry name" value="Dynein_C_barrel"/>
</dbReference>
<protein>
    <submittedName>
        <fullName evidence="19">Dynein heavy chain</fullName>
    </submittedName>
</protein>
<reference evidence="19 20" key="1">
    <citation type="journal article" date="2009" name="Science">
        <title>Green evolution and dynamic adaptations revealed by genomes of the marine picoeukaryotes Micromonas.</title>
        <authorList>
            <person name="Worden A.Z."/>
            <person name="Lee J.H."/>
            <person name="Mock T."/>
            <person name="Rouze P."/>
            <person name="Simmons M.P."/>
            <person name="Aerts A.L."/>
            <person name="Allen A.E."/>
            <person name="Cuvelier M.L."/>
            <person name="Derelle E."/>
            <person name="Everett M.V."/>
            <person name="Foulon E."/>
            <person name="Grimwood J."/>
            <person name="Gundlach H."/>
            <person name="Henrissat B."/>
            <person name="Napoli C."/>
            <person name="McDonald S.M."/>
            <person name="Parker M.S."/>
            <person name="Rombauts S."/>
            <person name="Salamov A."/>
            <person name="Von Dassow P."/>
            <person name="Badger J.H."/>
            <person name="Coutinho P.M."/>
            <person name="Demir E."/>
            <person name="Dubchak I."/>
            <person name="Gentemann C."/>
            <person name="Eikrem W."/>
            <person name="Gready J.E."/>
            <person name="John U."/>
            <person name="Lanier W."/>
            <person name="Lindquist E.A."/>
            <person name="Lucas S."/>
            <person name="Mayer K.F."/>
            <person name="Moreau H."/>
            <person name="Not F."/>
            <person name="Otillar R."/>
            <person name="Panaud O."/>
            <person name="Pangilinan J."/>
            <person name="Paulsen I."/>
            <person name="Piegu B."/>
            <person name="Poliakov A."/>
            <person name="Robbens S."/>
            <person name="Schmutz J."/>
            <person name="Toulza E."/>
            <person name="Wyss T."/>
            <person name="Zelensky A."/>
            <person name="Zhou K."/>
            <person name="Armbrust E.V."/>
            <person name="Bhattacharya D."/>
            <person name="Goodenough U.W."/>
            <person name="Van de Peer Y."/>
            <person name="Grigoriev I.V."/>
        </authorList>
    </citation>
    <scope>NUCLEOTIDE SEQUENCE [LARGE SCALE GENOMIC DNA]</scope>
    <source>
        <strain evidence="19 20">CCMP1545</strain>
    </source>
</reference>
<dbReference type="InterPro" id="IPR042228">
    <property type="entry name" value="Dynein_linker_3"/>
</dbReference>
<dbReference type="InterPro" id="IPR041466">
    <property type="entry name" value="Dynein_AAA5_ext"/>
</dbReference>
<dbReference type="Pfam" id="PF18199">
    <property type="entry name" value="Dynein_C"/>
    <property type="match status" value="1"/>
</dbReference>
<feature type="coiled-coil region" evidence="16">
    <location>
        <begin position="2917"/>
        <end position="2975"/>
    </location>
</feature>
<dbReference type="FunFam" id="3.10.490.20:FF:000005">
    <property type="entry name" value="Dynein axonemal heavy chain 6"/>
    <property type="match status" value="1"/>
</dbReference>
<evidence type="ECO:0000256" key="10">
    <source>
        <dbReference type="ARBA" id="ARBA00023017"/>
    </source>
</evidence>
<evidence type="ECO:0000256" key="8">
    <source>
        <dbReference type="ARBA" id="ARBA00022840"/>
    </source>
</evidence>
<feature type="compositionally biased region" description="Basic and acidic residues" evidence="17">
    <location>
        <begin position="336"/>
        <end position="352"/>
    </location>
</feature>
<dbReference type="InterPro" id="IPR041228">
    <property type="entry name" value="Dynein_C"/>
</dbReference>
<feature type="domain" description="AAA+ ATPase" evidence="18">
    <location>
        <begin position="1470"/>
        <end position="1609"/>
    </location>
</feature>
<evidence type="ECO:0000256" key="2">
    <source>
        <dbReference type="ARBA" id="ARBA00008887"/>
    </source>
</evidence>
<name>C1MTS7_MICPC</name>
<dbReference type="InterPro" id="IPR013602">
    <property type="entry name" value="Dynein_heavy_linker"/>
</dbReference>
<organism evidence="20">
    <name type="scientific">Micromonas pusilla (strain CCMP1545)</name>
    <name type="common">Picoplanktonic green alga</name>
    <dbReference type="NCBI Taxonomy" id="564608"/>
    <lineage>
        <taxon>Eukaryota</taxon>
        <taxon>Viridiplantae</taxon>
        <taxon>Chlorophyta</taxon>
        <taxon>Mamiellophyceae</taxon>
        <taxon>Mamiellales</taxon>
        <taxon>Mamiellaceae</taxon>
        <taxon>Micromonas</taxon>
    </lineage>
</organism>
<dbReference type="InterPro" id="IPR042222">
    <property type="entry name" value="Dynein_2_N"/>
</dbReference>
<accession>C1MTS7</accession>
<keyword evidence="6" id="KW-0547">Nucleotide-binding</keyword>
<evidence type="ECO:0000256" key="14">
    <source>
        <dbReference type="ARBA" id="ARBA00023212"/>
    </source>
</evidence>
<dbReference type="FunFam" id="1.10.287.2620:FF:000001">
    <property type="entry name" value="Cytoplasmic dynein heavy chain 1"/>
    <property type="match status" value="1"/>
</dbReference>
<keyword evidence="8" id="KW-0067">ATP-binding</keyword>
<evidence type="ECO:0000256" key="5">
    <source>
        <dbReference type="ARBA" id="ARBA00022737"/>
    </source>
</evidence>
<keyword evidence="3" id="KW-0963">Cytoplasm</keyword>
<keyword evidence="13" id="KW-0505">Motor protein</keyword>
<dbReference type="FunFam" id="1.10.8.1220:FF:000001">
    <property type="entry name" value="Dynein axonemal heavy chain 5"/>
    <property type="match status" value="1"/>
</dbReference>
<dbReference type="Gene3D" id="6.10.140.1060">
    <property type="match status" value="1"/>
</dbReference>
<comment type="similarity">
    <text evidence="2">Belongs to the dynein heavy chain family.</text>
</comment>
<keyword evidence="12" id="KW-0969">Cilium</keyword>
<evidence type="ECO:0000256" key="11">
    <source>
        <dbReference type="ARBA" id="ARBA00023054"/>
    </source>
</evidence>
<proteinExistence type="inferred from homology"/>
<dbReference type="PANTHER" id="PTHR22878">
    <property type="entry name" value="DYNEIN HEAVY CHAIN 6, AXONEMAL-LIKE-RELATED"/>
    <property type="match status" value="1"/>
</dbReference>
<dbReference type="FunFam" id="1.10.8.720:FF:000001">
    <property type="entry name" value="dynein heavy chain 7, axonemal"/>
    <property type="match status" value="1"/>
</dbReference>
<feature type="coiled-coil region" evidence="16">
    <location>
        <begin position="832"/>
        <end position="859"/>
    </location>
</feature>
<feature type="region of interest" description="Disordered" evidence="17">
    <location>
        <begin position="526"/>
        <end position="551"/>
    </location>
</feature>
<dbReference type="GO" id="GO:0051959">
    <property type="term" value="F:dynein light intermediate chain binding"/>
    <property type="evidence" value="ECO:0007669"/>
    <property type="project" value="InterPro"/>
</dbReference>
<keyword evidence="15" id="KW-0966">Cell projection</keyword>
<evidence type="ECO:0000259" key="18">
    <source>
        <dbReference type="SMART" id="SM00382"/>
    </source>
</evidence>
<comment type="subcellular location">
    <subcellularLocation>
        <location evidence="1">Cytoplasm</location>
        <location evidence="1">Cytoskeleton</location>
        <location evidence="1">Flagellum axoneme</location>
    </subcellularLocation>
</comment>
<evidence type="ECO:0000256" key="7">
    <source>
        <dbReference type="ARBA" id="ARBA00022794"/>
    </source>
</evidence>
<dbReference type="FunFam" id="3.40.50.300:FF:002141">
    <property type="entry name" value="Dynein heavy chain"/>
    <property type="match status" value="1"/>
</dbReference>
<dbReference type="FunFam" id="1.20.920.20:FF:000006">
    <property type="entry name" value="Dynein, axonemal, heavy chain 6"/>
    <property type="match status" value="1"/>
</dbReference>
<keyword evidence="11 16" id="KW-0175">Coiled coil</keyword>
<dbReference type="Gene3D" id="1.10.8.720">
    <property type="entry name" value="Region D6 of dynein motor"/>
    <property type="match status" value="1"/>
</dbReference>
<dbReference type="GO" id="GO:0005874">
    <property type="term" value="C:microtubule"/>
    <property type="evidence" value="ECO:0007669"/>
    <property type="project" value="UniProtKB-KW"/>
</dbReference>
<dbReference type="Pfam" id="PF12775">
    <property type="entry name" value="AAA_7"/>
    <property type="match status" value="1"/>
</dbReference>
<dbReference type="FunFam" id="1.10.8.710:FF:000004">
    <property type="entry name" value="Dynein axonemal heavy chain 6"/>
    <property type="match status" value="1"/>
</dbReference>
<dbReference type="SMART" id="SM00382">
    <property type="entry name" value="AAA"/>
    <property type="match status" value="3"/>
</dbReference>
<dbReference type="InterPro" id="IPR035706">
    <property type="entry name" value="AAA_9"/>
</dbReference>
<dbReference type="InterPro" id="IPR024743">
    <property type="entry name" value="Dynein_HC_stalk"/>
</dbReference>
<dbReference type="Pfam" id="PF12780">
    <property type="entry name" value="AAA_8"/>
    <property type="match status" value="1"/>
</dbReference>
<dbReference type="OMA" id="VESFDWQ"/>
<evidence type="ECO:0000256" key="12">
    <source>
        <dbReference type="ARBA" id="ARBA00023069"/>
    </source>
</evidence>
<dbReference type="FunFam" id="1.20.1270.280:FF:000001">
    <property type="entry name" value="dynein heavy chain 7, axonemal"/>
    <property type="match status" value="1"/>
</dbReference>
<dbReference type="FunFam" id="3.20.180.20:FF:000003">
    <property type="entry name" value="Dynein heavy chain 12, axonemal"/>
    <property type="match status" value="1"/>
</dbReference>
<keyword evidence="10" id="KW-0243">Dynein</keyword>
<dbReference type="PANTHER" id="PTHR22878:SF68">
    <property type="entry name" value="DYNEIN HEAVY CHAIN 6, AXONEMAL-LIKE"/>
    <property type="match status" value="1"/>
</dbReference>
<evidence type="ECO:0000256" key="4">
    <source>
        <dbReference type="ARBA" id="ARBA00022701"/>
    </source>
</evidence>
<evidence type="ECO:0000256" key="6">
    <source>
        <dbReference type="ARBA" id="ARBA00022741"/>
    </source>
</evidence>
<dbReference type="STRING" id="564608.C1MTS7"/>
<feature type="compositionally biased region" description="Low complexity" evidence="17">
    <location>
        <begin position="49"/>
        <end position="59"/>
    </location>
</feature>
<dbReference type="InterPro" id="IPR035699">
    <property type="entry name" value="AAA_6"/>
</dbReference>
<dbReference type="OrthoDB" id="537704at2759"/>
<keyword evidence="7" id="KW-0970">Cilium biogenesis/degradation</keyword>
<feature type="region of interest" description="Disordered" evidence="17">
    <location>
        <begin position="336"/>
        <end position="377"/>
    </location>
</feature>
<dbReference type="Gene3D" id="1.20.920.30">
    <property type="match status" value="1"/>
</dbReference>
<dbReference type="InterPro" id="IPR042219">
    <property type="entry name" value="AAA_lid_11_sf"/>
</dbReference>
<dbReference type="Gene3D" id="1.20.140.100">
    <property type="entry name" value="Dynein heavy chain, N-terminal domain 2"/>
    <property type="match status" value="1"/>
</dbReference>
<evidence type="ECO:0000256" key="16">
    <source>
        <dbReference type="SAM" id="Coils"/>
    </source>
</evidence>
<dbReference type="GeneID" id="9684811"/>
<dbReference type="InterPro" id="IPR004273">
    <property type="entry name" value="Dynein_heavy_D6_P-loop"/>
</dbReference>
<dbReference type="FunFam" id="1.20.140.100:FF:000004">
    <property type="entry name" value="Dynein axonemal heavy chain 6"/>
    <property type="match status" value="1"/>
</dbReference>
<feature type="compositionally biased region" description="Low complexity" evidence="17">
    <location>
        <begin position="3414"/>
        <end position="3442"/>
    </location>
</feature>
<dbReference type="Pfam" id="PF18198">
    <property type="entry name" value="AAA_lid_11"/>
    <property type="match status" value="1"/>
</dbReference>
<dbReference type="Pfam" id="PF12777">
    <property type="entry name" value="MT"/>
    <property type="match status" value="1"/>
</dbReference>
<dbReference type="GO" id="GO:0008569">
    <property type="term" value="F:minus-end-directed microtubule motor activity"/>
    <property type="evidence" value="ECO:0007669"/>
    <property type="project" value="InterPro"/>
</dbReference>
<feature type="region of interest" description="Disordered" evidence="17">
    <location>
        <begin position="3400"/>
        <end position="3456"/>
    </location>
</feature>
<feature type="coiled-coil region" evidence="16">
    <location>
        <begin position="3233"/>
        <end position="3260"/>
    </location>
</feature>
<dbReference type="FunFam" id="1.20.920.30:FF:000005">
    <property type="entry name" value="Dynein, axonemal, heavy chain 2"/>
    <property type="match status" value="1"/>
</dbReference>
<evidence type="ECO:0000313" key="19">
    <source>
        <dbReference type="EMBL" id="EEH56207.1"/>
    </source>
</evidence>
<dbReference type="Gene3D" id="1.10.8.1220">
    <property type="match status" value="1"/>
</dbReference>
<keyword evidence="9" id="KW-0282">Flagellum</keyword>
<dbReference type="InterPro" id="IPR041589">
    <property type="entry name" value="DNAH3_AAA_lid_1"/>
</dbReference>
<evidence type="ECO:0000313" key="20">
    <source>
        <dbReference type="Proteomes" id="UP000001876"/>
    </source>
</evidence>
<evidence type="ECO:0000256" key="15">
    <source>
        <dbReference type="ARBA" id="ARBA00023273"/>
    </source>
</evidence>
<dbReference type="RefSeq" id="XP_003059075.1">
    <property type="nucleotide sequence ID" value="XM_003059029.1"/>
</dbReference>
<dbReference type="FunFam" id="1.20.58.1120:FF:000007">
    <property type="entry name" value="Dynein heavy chain 4"/>
    <property type="match status" value="1"/>
</dbReference>
<dbReference type="Pfam" id="PF17857">
    <property type="entry name" value="AAA_lid_1"/>
    <property type="match status" value="1"/>
</dbReference>
<keyword evidence="4" id="KW-0493">Microtubule</keyword>
<evidence type="ECO:0000256" key="9">
    <source>
        <dbReference type="ARBA" id="ARBA00022846"/>
    </source>
</evidence>
<dbReference type="Gene3D" id="1.20.1270.280">
    <property type="match status" value="1"/>
</dbReference>
<dbReference type="InterPro" id="IPR026983">
    <property type="entry name" value="DHC"/>
</dbReference>
<dbReference type="GO" id="GO:0045505">
    <property type="term" value="F:dynein intermediate chain binding"/>
    <property type="evidence" value="ECO:0007669"/>
    <property type="project" value="InterPro"/>
</dbReference>
<dbReference type="GO" id="GO:0003341">
    <property type="term" value="P:cilium movement"/>
    <property type="evidence" value="ECO:0007669"/>
    <property type="project" value="UniProtKB-ARBA"/>
</dbReference>
<dbReference type="SUPFAM" id="SSF52540">
    <property type="entry name" value="P-loop containing nucleoside triphosphate hydrolases"/>
    <property type="match status" value="4"/>
</dbReference>
<dbReference type="FunFam" id="3.40.50.300:FF:000362">
    <property type="entry name" value="Dynein, axonemal, heavy chain 6"/>
    <property type="match status" value="1"/>
</dbReference>
<dbReference type="InterPro" id="IPR041658">
    <property type="entry name" value="AAA_lid_11"/>
</dbReference>
<dbReference type="KEGG" id="mpp:MICPUCDRAFT_58536"/>
<gene>
    <name evidence="19" type="primary">DHC</name>
    <name evidence="19" type="ORF">MICPUCDRAFT_58536</name>
</gene>
<dbReference type="InterPro" id="IPR003593">
    <property type="entry name" value="AAA+_ATPase"/>
</dbReference>
<dbReference type="Gene3D" id="1.20.58.1120">
    <property type="match status" value="1"/>
</dbReference>
<dbReference type="EMBL" id="GG663740">
    <property type="protein sequence ID" value="EEH56207.1"/>
    <property type="molecule type" value="Genomic_DNA"/>
</dbReference>
<feature type="compositionally biased region" description="Polar residues" evidence="17">
    <location>
        <begin position="354"/>
        <end position="363"/>
    </location>
</feature>
<dbReference type="Pfam" id="PF17852">
    <property type="entry name" value="Dynein_AAA_lid"/>
    <property type="match status" value="1"/>
</dbReference>